<comment type="caution">
    <text evidence="2">The sequence shown here is derived from an EMBL/GenBank/DDBJ whole genome shotgun (WGS) entry which is preliminary data.</text>
</comment>
<dbReference type="InterPro" id="IPR011473">
    <property type="entry name" value="DUF1579"/>
</dbReference>
<dbReference type="Pfam" id="PF07617">
    <property type="entry name" value="DUF1579"/>
    <property type="match status" value="1"/>
</dbReference>
<evidence type="ECO:0000313" key="2">
    <source>
        <dbReference type="EMBL" id="KOS06038.1"/>
    </source>
</evidence>
<feature type="chain" id="PRO_5005818693" description="DUF1579 domain-containing protein" evidence="1">
    <location>
        <begin position="22"/>
        <end position="188"/>
    </location>
</feature>
<protein>
    <recommendedName>
        <fullName evidence="4">DUF1579 domain-containing protein</fullName>
    </recommendedName>
</protein>
<dbReference type="RefSeq" id="WP_054407521.1">
    <property type="nucleotide sequence ID" value="NZ_FOYA01000007.1"/>
</dbReference>
<dbReference type="EMBL" id="LIYD01000005">
    <property type="protein sequence ID" value="KOS06038.1"/>
    <property type="molecule type" value="Genomic_DNA"/>
</dbReference>
<gene>
    <name evidence="2" type="ORF">AM493_08295</name>
</gene>
<dbReference type="OrthoDB" id="277821at2"/>
<name>A0A0M8MI46_9FLAO</name>
<dbReference type="Proteomes" id="UP000037755">
    <property type="component" value="Unassembled WGS sequence"/>
</dbReference>
<keyword evidence="1" id="KW-0732">Signal</keyword>
<evidence type="ECO:0008006" key="4">
    <source>
        <dbReference type="Google" id="ProtNLM"/>
    </source>
</evidence>
<keyword evidence="3" id="KW-1185">Reference proteome</keyword>
<dbReference type="STRING" id="1202724.AM493_08295"/>
<accession>A0A0M8MI46</accession>
<feature type="signal peptide" evidence="1">
    <location>
        <begin position="1"/>
        <end position="21"/>
    </location>
</feature>
<organism evidence="2 3">
    <name type="scientific">Flavobacterium akiainvivens</name>
    <dbReference type="NCBI Taxonomy" id="1202724"/>
    <lineage>
        <taxon>Bacteria</taxon>
        <taxon>Pseudomonadati</taxon>
        <taxon>Bacteroidota</taxon>
        <taxon>Flavobacteriia</taxon>
        <taxon>Flavobacteriales</taxon>
        <taxon>Flavobacteriaceae</taxon>
        <taxon>Flavobacterium</taxon>
    </lineage>
</organism>
<dbReference type="AlphaFoldDB" id="A0A0M8MI46"/>
<dbReference type="PATRIC" id="fig|1202724.3.peg.1725"/>
<proteinExistence type="predicted"/>
<reference evidence="2 3" key="1">
    <citation type="submission" date="2015-08" db="EMBL/GenBank/DDBJ databases">
        <title>Whole genome sequence of Flavobacterium akiainvivens IK-1T, from decaying Wikstroemia oahuensis, an endemic Hawaiian shrub.</title>
        <authorList>
            <person name="Wan X."/>
            <person name="Hou S."/>
            <person name="Saito J."/>
            <person name="Donachie S."/>
        </authorList>
    </citation>
    <scope>NUCLEOTIDE SEQUENCE [LARGE SCALE GENOMIC DNA]</scope>
    <source>
        <strain evidence="2 3">IK-1</strain>
    </source>
</reference>
<evidence type="ECO:0000256" key="1">
    <source>
        <dbReference type="SAM" id="SignalP"/>
    </source>
</evidence>
<evidence type="ECO:0000313" key="3">
    <source>
        <dbReference type="Proteomes" id="UP000037755"/>
    </source>
</evidence>
<sequence length="188" mass="20959">MKKLLAMALLAACLAPAMATAQTEAEMKAWEAYMTPGKEHKMLAEETGSWTAEMTFWHEPGAQPQKATTTADVKMLFDGKYQEGNYKGNVMGLPFEGKSLISFDNAAKEFTSIWIDNMGTGMMVMKAKPGKDAKVLNFTGTMVNPVDGKPTPFREVYTIVDANTRKMEMFDTKNGKEFKSMEIVMKRK</sequence>